<keyword evidence="1" id="KW-1133">Transmembrane helix</keyword>
<feature type="transmembrane region" description="Helical" evidence="1">
    <location>
        <begin position="228"/>
        <end position="249"/>
    </location>
</feature>
<reference evidence="2" key="1">
    <citation type="submission" date="2023-03" db="UniProtKB">
        <authorList>
            <consortium name="EnsemblPlants"/>
        </authorList>
    </citation>
    <scope>IDENTIFICATION</scope>
</reference>
<dbReference type="EnsemblPlants" id="MELO3C029047.2.1">
    <property type="protein sequence ID" value="MELO3C029047.2.1"/>
    <property type="gene ID" value="MELO3C029047.2"/>
</dbReference>
<dbReference type="Gramene" id="MELO3C029047.2.1">
    <property type="protein sequence ID" value="MELO3C029047.2.1"/>
    <property type="gene ID" value="MELO3C029047.2"/>
</dbReference>
<organism evidence="2">
    <name type="scientific">Cucumis melo</name>
    <name type="common">Muskmelon</name>
    <dbReference type="NCBI Taxonomy" id="3656"/>
    <lineage>
        <taxon>Eukaryota</taxon>
        <taxon>Viridiplantae</taxon>
        <taxon>Streptophyta</taxon>
        <taxon>Embryophyta</taxon>
        <taxon>Tracheophyta</taxon>
        <taxon>Spermatophyta</taxon>
        <taxon>Magnoliopsida</taxon>
        <taxon>eudicotyledons</taxon>
        <taxon>Gunneridae</taxon>
        <taxon>Pentapetalae</taxon>
        <taxon>rosids</taxon>
        <taxon>fabids</taxon>
        <taxon>Cucurbitales</taxon>
        <taxon>Cucurbitaceae</taxon>
        <taxon>Benincaseae</taxon>
        <taxon>Cucumis</taxon>
    </lineage>
</organism>
<evidence type="ECO:0000256" key="1">
    <source>
        <dbReference type="SAM" id="Phobius"/>
    </source>
</evidence>
<keyword evidence="1" id="KW-0812">Transmembrane</keyword>
<protein>
    <submittedName>
        <fullName evidence="2">Uncharacterized protein</fullName>
    </submittedName>
</protein>
<name>A0A9I9E5G0_CUCME</name>
<dbReference type="AlphaFoldDB" id="A0A9I9E5G0"/>
<feature type="transmembrane region" description="Helical" evidence="1">
    <location>
        <begin position="199"/>
        <end position="216"/>
    </location>
</feature>
<sequence length="284" mass="33425">MEKFDKNGCPNIGLWFIFFKNRGSHWRMKIVDFVFHLVLDYVHDFSKVDRYLSKISDAFPPSLFYCSFLFRFSTVALFRHFSTIDFSSVAFPPFARPSFFNRFAPPKVLGGLGFDSKLSVSIRQKLLNLEKAYVGYNLQILETRMKLEHIHQGGDSQYTGRTQSIYHRIRSSLVVKPWKKFKGNTLEYKDVKISKIICFAPFFVEIYVLMAMNISVKFQKDCLSVNLVFWFRLIPFAILTISILTFAIFTDFPKFYYQLYLQEVIGLLIFKLSIRNILEFNKID</sequence>
<evidence type="ECO:0000313" key="2">
    <source>
        <dbReference type="EnsemblPlants" id="MELO3C029047.2.1"/>
    </source>
</evidence>
<proteinExistence type="predicted"/>
<accession>A0A9I9E5G0</accession>
<keyword evidence="1" id="KW-0472">Membrane</keyword>